<dbReference type="STRING" id="515622.bpr_I1099"/>
<feature type="transmembrane region" description="Helical" evidence="1">
    <location>
        <begin position="6"/>
        <end position="29"/>
    </location>
</feature>
<feature type="transmembrane region" description="Helical" evidence="1">
    <location>
        <begin position="151"/>
        <end position="168"/>
    </location>
</feature>
<dbReference type="GO" id="GO:0071111">
    <property type="term" value="F:cyclic-guanylate-specific phosphodiesterase activity"/>
    <property type="evidence" value="ECO:0007669"/>
    <property type="project" value="InterPro"/>
</dbReference>
<dbReference type="Proteomes" id="UP000001299">
    <property type="component" value="Chromosome 1"/>
</dbReference>
<proteinExistence type="predicted"/>
<dbReference type="eggNOG" id="COG2200">
    <property type="taxonomic scope" value="Bacteria"/>
</dbReference>
<protein>
    <submittedName>
        <fullName evidence="3">EAL domain-containing protein</fullName>
    </submittedName>
</protein>
<feature type="transmembrane region" description="Helical" evidence="1">
    <location>
        <begin position="177"/>
        <end position="197"/>
    </location>
</feature>
<dbReference type="InterPro" id="IPR001633">
    <property type="entry name" value="EAL_dom"/>
</dbReference>
<keyword evidence="1" id="KW-0812">Transmembrane</keyword>
<evidence type="ECO:0000313" key="4">
    <source>
        <dbReference type="Proteomes" id="UP000001299"/>
    </source>
</evidence>
<dbReference type="SUPFAM" id="SSF141868">
    <property type="entry name" value="EAL domain-like"/>
    <property type="match status" value="1"/>
</dbReference>
<feature type="transmembrane region" description="Helical" evidence="1">
    <location>
        <begin position="75"/>
        <end position="99"/>
    </location>
</feature>
<dbReference type="InterPro" id="IPR035919">
    <property type="entry name" value="EAL_sf"/>
</dbReference>
<dbReference type="InterPro" id="IPR050706">
    <property type="entry name" value="Cyclic-di-GMP_PDE-like"/>
</dbReference>
<evidence type="ECO:0000256" key="1">
    <source>
        <dbReference type="SAM" id="Phobius"/>
    </source>
</evidence>
<keyword evidence="1" id="KW-1133">Transmembrane helix</keyword>
<dbReference type="PANTHER" id="PTHR33121:SF70">
    <property type="entry name" value="SIGNALING PROTEIN YKOW"/>
    <property type="match status" value="1"/>
</dbReference>
<sequence length="648" mass="75273">MDENMFISYNYIGEIAGLIMAGLILMLFLYTKPKKTYVFKYIFGGIIISIAAILIQISIVHVANNPDLYFNRYLFMGQLLIFLILYNGILYCIFSYVNMMSIVRRAQRKEFIMMYALLSVVYIAGVIIEIAARHFYSFEVDGIDISHFVKYYSGAGIVCAVICFNATLSNRLNVARVIWHAVIVCVPIEICFLLFQMLSIDRFHSIFMAMSYVPVFALGYVLFHSNPYDDLTGSQNEYGLMSYVDKYIGKRKFYVSYIDLKYPNVESFGNNVDDIFMKAVSICRAVEAIKPRVTLFRVAENRFIAVIRVDDYQKFLSVINNIRGVLDGARADMSVPINYVMISGEAYPELETSTKCRQYFQYISRRFKNQNSSHFYVTKPSDFDEFIEEYDIAVTLEDIRNRLDLDDERVVVYAQPIYSVETGNFKAAEALTRLRLGEKLISPDRFIPIAEESGTIHAITCIVLNKVCKAIVEFDEFYDFDAISINVSSREISHKNAYYDLMEIIERYDFNVSRIRFEITESAMFENYEMANENMNSLTKAGIHFYLDDFGTGYSSFERVMNCPVKTIKFDKTLLYKSIDDERMDDIMTYMIEVFKKNGFITLVEGVEDEAQSQYSMERGFDYIQGYLYAKPEPLEEMKKYFDRKNKF</sequence>
<dbReference type="KEGG" id="bpb:bpr_I1099"/>
<dbReference type="AlphaFoldDB" id="E0S214"/>
<dbReference type="HOGENOM" id="CLU_422547_0_0_9"/>
<dbReference type="CDD" id="cd01948">
    <property type="entry name" value="EAL"/>
    <property type="match status" value="1"/>
</dbReference>
<keyword evidence="4" id="KW-1185">Reference proteome</keyword>
<evidence type="ECO:0000259" key="2">
    <source>
        <dbReference type="PROSITE" id="PS50883"/>
    </source>
</evidence>
<evidence type="ECO:0000313" key="3">
    <source>
        <dbReference type="EMBL" id="ADL33839.1"/>
    </source>
</evidence>
<organism evidence="3 4">
    <name type="scientific">Butyrivibrio proteoclasticus (strain ATCC 51982 / DSM 14932 / B316)</name>
    <name type="common">Clostridium proteoclasticum</name>
    <dbReference type="NCBI Taxonomy" id="515622"/>
    <lineage>
        <taxon>Bacteria</taxon>
        <taxon>Bacillati</taxon>
        <taxon>Bacillota</taxon>
        <taxon>Clostridia</taxon>
        <taxon>Lachnospirales</taxon>
        <taxon>Lachnospiraceae</taxon>
        <taxon>Butyrivibrio</taxon>
    </lineage>
</organism>
<keyword evidence="1" id="KW-0472">Membrane</keyword>
<name>E0S214_BUTPB</name>
<reference evidence="3 4" key="1">
    <citation type="journal article" date="2010" name="PLoS ONE">
        <title>The glycobiome of the rumen bacterium Butyrivibrio proteoclasticus B316(T) highlights adaptation to a polysaccharide-rich environment.</title>
        <authorList>
            <person name="Kelly W.J."/>
            <person name="Leahy S.C."/>
            <person name="Altermann E."/>
            <person name="Yeoman C.J."/>
            <person name="Dunne J.C."/>
            <person name="Kong Z."/>
            <person name="Pacheco D.M."/>
            <person name="Li D."/>
            <person name="Noel S.J."/>
            <person name="Moon C.D."/>
            <person name="Cookson A.L."/>
            <person name="Attwood G.T."/>
        </authorList>
    </citation>
    <scope>NUCLEOTIDE SEQUENCE [LARGE SCALE GENOMIC DNA]</scope>
    <source>
        <strain evidence="4">ATCC 51982 / DSM 14932 / B316</strain>
    </source>
</reference>
<dbReference type="PROSITE" id="PS50883">
    <property type="entry name" value="EAL"/>
    <property type="match status" value="1"/>
</dbReference>
<dbReference type="PANTHER" id="PTHR33121">
    <property type="entry name" value="CYCLIC DI-GMP PHOSPHODIESTERASE PDEF"/>
    <property type="match status" value="1"/>
</dbReference>
<dbReference type="EMBL" id="CP001810">
    <property type="protein sequence ID" value="ADL33839.1"/>
    <property type="molecule type" value="Genomic_DNA"/>
</dbReference>
<dbReference type="RefSeq" id="WP_013280495.1">
    <property type="nucleotide sequence ID" value="NC_014387.1"/>
</dbReference>
<accession>E0S214</accession>
<feature type="transmembrane region" description="Helical" evidence="1">
    <location>
        <begin position="41"/>
        <end position="63"/>
    </location>
</feature>
<dbReference type="Gene3D" id="3.20.20.450">
    <property type="entry name" value="EAL domain"/>
    <property type="match status" value="1"/>
</dbReference>
<dbReference type="SMART" id="SM00052">
    <property type="entry name" value="EAL"/>
    <property type="match status" value="1"/>
</dbReference>
<feature type="transmembrane region" description="Helical" evidence="1">
    <location>
        <begin position="111"/>
        <end position="131"/>
    </location>
</feature>
<gene>
    <name evidence="3" type="ordered locus">bpr_I1099</name>
</gene>
<dbReference type="Pfam" id="PF00563">
    <property type="entry name" value="EAL"/>
    <property type="match status" value="1"/>
</dbReference>
<feature type="domain" description="EAL" evidence="2">
    <location>
        <begin position="392"/>
        <end position="646"/>
    </location>
</feature>